<dbReference type="GO" id="GO:0005524">
    <property type="term" value="F:ATP binding"/>
    <property type="evidence" value="ECO:0007669"/>
    <property type="project" value="UniProtKB-KW"/>
</dbReference>
<reference evidence="5" key="2">
    <citation type="journal article" date="2014" name="ISME J.">
        <title>Microbial stratification in low pH oxic and suboxic macroscopic growths along an acid mine drainage.</title>
        <authorList>
            <person name="Mendez-Garcia C."/>
            <person name="Mesa V."/>
            <person name="Sprenger R.R."/>
            <person name="Richter M."/>
            <person name="Diez M.S."/>
            <person name="Solano J."/>
            <person name="Bargiela R."/>
            <person name="Golyshina O.V."/>
            <person name="Manteca A."/>
            <person name="Ramos J.L."/>
            <person name="Gallego J.R."/>
            <person name="Llorente I."/>
            <person name="Martins Dos Santos V.A."/>
            <person name="Jensen O.N."/>
            <person name="Pelaez A.I."/>
            <person name="Sanchez J."/>
            <person name="Ferrer M."/>
        </authorList>
    </citation>
    <scope>NUCLEOTIDE SEQUENCE</scope>
</reference>
<evidence type="ECO:0000259" key="4">
    <source>
        <dbReference type="Pfam" id="PF07724"/>
    </source>
</evidence>
<protein>
    <submittedName>
        <fullName evidence="5">ATP-dependent Clp protease, ATP-binding subunit ClpA</fullName>
    </submittedName>
</protein>
<dbReference type="PANTHER" id="PTHR11638">
    <property type="entry name" value="ATP-DEPENDENT CLP PROTEASE"/>
    <property type="match status" value="1"/>
</dbReference>
<dbReference type="InterPro" id="IPR001270">
    <property type="entry name" value="ClpA/B"/>
</dbReference>
<sequence length="142" mass="15793">MVKHPHSVLLLDEIEKAHPDVFNILLQVMDRGALTDTNGREANFKNVIVVMTTNAGASLAARRSIGFVEQNHASDAMEVIRRTFTPSSATASMPSCSLARWVRSRAARGRQIPDRARSTTQREARQPQRRAGRKALAGRAWF</sequence>
<dbReference type="GO" id="GO:0016887">
    <property type="term" value="F:ATP hydrolysis activity"/>
    <property type="evidence" value="ECO:0007669"/>
    <property type="project" value="InterPro"/>
</dbReference>
<organism evidence="5">
    <name type="scientific">mine drainage metagenome</name>
    <dbReference type="NCBI Taxonomy" id="410659"/>
    <lineage>
        <taxon>unclassified sequences</taxon>
        <taxon>metagenomes</taxon>
        <taxon>ecological metagenomes</taxon>
    </lineage>
</organism>
<feature type="domain" description="ATPase AAA-type core" evidence="4">
    <location>
        <begin position="3"/>
        <end position="86"/>
    </location>
</feature>
<evidence type="ECO:0000256" key="3">
    <source>
        <dbReference type="SAM" id="MobiDB-lite"/>
    </source>
</evidence>
<dbReference type="Pfam" id="PF07724">
    <property type="entry name" value="AAA_2"/>
    <property type="match status" value="1"/>
</dbReference>
<keyword evidence="5" id="KW-0378">Hydrolase</keyword>
<feature type="region of interest" description="Disordered" evidence="3">
    <location>
        <begin position="108"/>
        <end position="142"/>
    </location>
</feature>
<name>T1BD98_9ZZZZ</name>
<comment type="caution">
    <text evidence="5">The sequence shown here is derived from an EMBL/GenBank/DDBJ whole genome shotgun (WGS) entry which is preliminary data.</text>
</comment>
<dbReference type="Gene3D" id="3.40.50.300">
    <property type="entry name" value="P-loop containing nucleotide triphosphate hydrolases"/>
    <property type="match status" value="1"/>
</dbReference>
<dbReference type="EMBL" id="AUZY01003900">
    <property type="protein sequence ID" value="EQD66473.1"/>
    <property type="molecule type" value="Genomic_DNA"/>
</dbReference>
<evidence type="ECO:0000313" key="5">
    <source>
        <dbReference type="EMBL" id="EQD66473.1"/>
    </source>
</evidence>
<dbReference type="GO" id="GO:0034605">
    <property type="term" value="P:cellular response to heat"/>
    <property type="evidence" value="ECO:0007669"/>
    <property type="project" value="TreeGrafter"/>
</dbReference>
<keyword evidence="5" id="KW-0645">Protease</keyword>
<accession>T1BD98</accession>
<feature type="compositionally biased region" description="Basic and acidic residues" evidence="3">
    <location>
        <begin position="111"/>
        <end position="126"/>
    </location>
</feature>
<evidence type="ECO:0000256" key="2">
    <source>
        <dbReference type="ARBA" id="ARBA00022840"/>
    </source>
</evidence>
<dbReference type="InterPro" id="IPR027417">
    <property type="entry name" value="P-loop_NTPase"/>
</dbReference>
<evidence type="ECO:0000256" key="1">
    <source>
        <dbReference type="ARBA" id="ARBA00022741"/>
    </source>
</evidence>
<dbReference type="AlphaFoldDB" id="T1BD98"/>
<keyword evidence="2 5" id="KW-0067">ATP-binding</keyword>
<dbReference type="PRINTS" id="PR00300">
    <property type="entry name" value="CLPPROTEASEA"/>
</dbReference>
<dbReference type="SUPFAM" id="SSF52540">
    <property type="entry name" value="P-loop containing nucleoside triphosphate hydrolases"/>
    <property type="match status" value="1"/>
</dbReference>
<dbReference type="InterPro" id="IPR050130">
    <property type="entry name" value="ClpA_ClpB"/>
</dbReference>
<dbReference type="GO" id="GO:0006508">
    <property type="term" value="P:proteolysis"/>
    <property type="evidence" value="ECO:0007669"/>
    <property type="project" value="UniProtKB-KW"/>
</dbReference>
<keyword evidence="1" id="KW-0547">Nucleotide-binding</keyword>
<dbReference type="InterPro" id="IPR003959">
    <property type="entry name" value="ATPase_AAA_core"/>
</dbReference>
<proteinExistence type="predicted"/>
<gene>
    <name evidence="5" type="ORF">B1B_06120</name>
</gene>
<dbReference type="PANTHER" id="PTHR11638:SF111">
    <property type="entry name" value="ATP-DEPENDENT CLP PROTEASE ATP-BINDING SUBUNIT CLPA"/>
    <property type="match status" value="1"/>
</dbReference>
<dbReference type="GO" id="GO:0005737">
    <property type="term" value="C:cytoplasm"/>
    <property type="evidence" value="ECO:0007669"/>
    <property type="project" value="TreeGrafter"/>
</dbReference>
<dbReference type="GO" id="GO:0008233">
    <property type="term" value="F:peptidase activity"/>
    <property type="evidence" value="ECO:0007669"/>
    <property type="project" value="UniProtKB-KW"/>
</dbReference>
<reference evidence="5" key="1">
    <citation type="submission" date="2013-08" db="EMBL/GenBank/DDBJ databases">
        <authorList>
            <person name="Mendez C."/>
            <person name="Richter M."/>
            <person name="Ferrer M."/>
            <person name="Sanchez J."/>
        </authorList>
    </citation>
    <scope>NUCLEOTIDE SEQUENCE</scope>
</reference>